<name>A0A6J6I464_9ZZZZ</name>
<feature type="transmembrane region" description="Helical" evidence="1">
    <location>
        <begin position="78"/>
        <end position="98"/>
    </location>
</feature>
<keyword evidence="1" id="KW-0472">Membrane</keyword>
<keyword evidence="1" id="KW-1133">Transmembrane helix</keyword>
<feature type="transmembrane region" description="Helical" evidence="1">
    <location>
        <begin position="114"/>
        <end position="132"/>
    </location>
</feature>
<dbReference type="EMBL" id="CAEZUO010000126">
    <property type="protein sequence ID" value="CAB4618575.1"/>
    <property type="molecule type" value="Genomic_DNA"/>
</dbReference>
<sequence length="618" mass="67348">MLATWGQPWRMFDTGPFSSDFYDVQARSMVHGKMDVPADVTQIEGVVVNGRTQMYFGVGPALLRVPFSSWTTFFDGRLSILSMSVAGGVLAMTVARLLKRAHSLVGGAPPGRPWWFGLSAAASILCTPVLYASSRAMVYHEAIIWGCAASLAGLDLVLRWWREPTRRRFVAAVLVAAFAVSCRLTPGIAPALAIGFFGVVLAFRRQWSGALTAVVGALVALLGFALFNWLRFRSLFSQQADAQVYSQIDETRRQFLDANGGQVVGPQFLPTTILRYFSPVAMGWQRMFPFVNFGPLQRPVGGVVFDGVSGQSSSIVLGAPVFFFFAVIGAWWTAKSDRTRQWLVIAAATVLAAFGTLAFGSIQHRYLIDLLPAVVVLACPGVWVLGKRWDSFSNLTRRSLVAIAAFVSLFGMWLQVGLSLENRAFIMNPDASETRALVAFQNGIDRRLFGSPPANVKQLIGEDLPRTGNVDGELVILDNCAGLYHYSALSKWVVVERKAGEGRRFVVTGTIGEGKAPVMQGFEWSLTARRMPEGVVFAYDATNGRHEESKPVQLPDGPLTLDVVADQAQPSTIAIRHGDTVLLEAFFVGVQYPEPAPGWTSTPGSAPLCESLLSRIKE</sequence>
<evidence type="ECO:0000256" key="1">
    <source>
        <dbReference type="SAM" id="Phobius"/>
    </source>
</evidence>
<feature type="transmembrane region" description="Helical" evidence="1">
    <location>
        <begin position="209"/>
        <end position="230"/>
    </location>
</feature>
<dbReference type="AlphaFoldDB" id="A0A6J6I464"/>
<evidence type="ECO:0000313" key="2">
    <source>
        <dbReference type="EMBL" id="CAB4618575.1"/>
    </source>
</evidence>
<feature type="transmembrane region" description="Helical" evidence="1">
    <location>
        <begin position="398"/>
        <end position="418"/>
    </location>
</feature>
<keyword evidence="1" id="KW-0812">Transmembrane</keyword>
<feature type="transmembrane region" description="Helical" evidence="1">
    <location>
        <begin position="138"/>
        <end position="158"/>
    </location>
</feature>
<proteinExistence type="predicted"/>
<organism evidence="2">
    <name type="scientific">freshwater metagenome</name>
    <dbReference type="NCBI Taxonomy" id="449393"/>
    <lineage>
        <taxon>unclassified sequences</taxon>
        <taxon>metagenomes</taxon>
        <taxon>ecological metagenomes</taxon>
    </lineage>
</organism>
<gene>
    <name evidence="2" type="ORF">UFOPK1827_01803</name>
</gene>
<feature type="transmembrane region" description="Helical" evidence="1">
    <location>
        <begin position="366"/>
        <end position="386"/>
    </location>
</feature>
<feature type="transmembrane region" description="Helical" evidence="1">
    <location>
        <begin position="340"/>
        <end position="359"/>
    </location>
</feature>
<reference evidence="2" key="1">
    <citation type="submission" date="2020-05" db="EMBL/GenBank/DDBJ databases">
        <authorList>
            <person name="Chiriac C."/>
            <person name="Salcher M."/>
            <person name="Ghai R."/>
            <person name="Kavagutti S V."/>
        </authorList>
    </citation>
    <scope>NUCLEOTIDE SEQUENCE</scope>
</reference>
<protein>
    <submittedName>
        <fullName evidence="2">Unannotated protein</fullName>
    </submittedName>
</protein>
<feature type="transmembrane region" description="Helical" evidence="1">
    <location>
        <begin position="170"/>
        <end position="203"/>
    </location>
</feature>
<feature type="transmembrane region" description="Helical" evidence="1">
    <location>
        <begin position="315"/>
        <end position="334"/>
    </location>
</feature>
<accession>A0A6J6I464</accession>